<dbReference type="Proteomes" id="UP000000378">
    <property type="component" value="Chromosome"/>
</dbReference>
<dbReference type="InterPro" id="IPR050625">
    <property type="entry name" value="ParA/MinD_ATPase"/>
</dbReference>
<evidence type="ECO:0000256" key="2">
    <source>
        <dbReference type="ARBA" id="ARBA00022840"/>
    </source>
</evidence>
<dbReference type="GO" id="GO:0016887">
    <property type="term" value="F:ATP hydrolysis activity"/>
    <property type="evidence" value="ECO:0007669"/>
    <property type="project" value="TreeGrafter"/>
</dbReference>
<protein>
    <submittedName>
        <fullName evidence="4">Cobyrinic acid ac-diamide synthase</fullName>
    </submittedName>
</protein>
<dbReference type="STRING" id="643648.Slip_0975"/>
<dbReference type="CDD" id="cd02038">
    <property type="entry name" value="FlhG-like"/>
    <property type="match status" value="1"/>
</dbReference>
<dbReference type="HOGENOM" id="CLU_037612_0_0_9"/>
<dbReference type="PANTHER" id="PTHR43384:SF4">
    <property type="entry name" value="CELLULOSE BIOSYNTHESIS PROTEIN BCSQ-RELATED"/>
    <property type="match status" value="1"/>
</dbReference>
<dbReference type="Pfam" id="PF13614">
    <property type="entry name" value="AAA_31"/>
    <property type="match status" value="1"/>
</dbReference>
<accession>D7CM19</accession>
<sequence>MKDQAERLRLMAKSLKTRIENDLVRGMKHTRVVVVTSGKGGVGKTNLALNLALALAESGLRIVLLDADMGLANVDIILGLAPKYNLYHVIRGEKGIKEIILHGPCGLEIIPGGSGIQELANLPEEALQAVIRDLGRLDGEYDLMIIDTGAGISNSVLSYVTAADDIVVVTTPEPTSLTDAYGIIKAASNRQARGAVYIVVNRVETETEGILVAQKLISVGERFLGVEMKLLGCLVEDRAVEVAVKNQQPFLVSHPNSQVSRNVRDIARKLHDKSGGDKVPVKASGLRSFFRNLTSFLR</sequence>
<dbReference type="PANTHER" id="PTHR43384">
    <property type="entry name" value="SEPTUM SITE-DETERMINING PROTEIN MIND HOMOLOG, CHLOROPLASTIC-RELATED"/>
    <property type="match status" value="1"/>
</dbReference>
<reference evidence="5" key="1">
    <citation type="journal article" date="2010" name="Stand. Genomic Sci.">
        <title>Complete genome sequence of Syntrophothermus lipocalidus type strain (TGB-C1T).</title>
        <authorList>
            <consortium name="US DOE Joint Genome Institute (JGI-PGF)"/>
            <person name="Djao O."/>
            <person name="Zhang X."/>
            <person name="Lucas S."/>
            <person name="Lapidus A."/>
            <person name="Glavina Del Rio T."/>
            <person name="Nolan M."/>
            <person name="Tice H."/>
            <person name="Cheng J."/>
            <person name="Han C."/>
            <person name="Tapia R."/>
            <person name="Goodwin L."/>
            <person name="Pitluck S."/>
            <person name="Liolios K."/>
            <person name="Ivanova N."/>
            <person name="Mavromatis K."/>
            <person name="Mikhailova N."/>
            <person name="Ovchinnikova G."/>
            <person name="Pati A."/>
            <person name="Brambilla E."/>
            <person name="Chen A."/>
            <person name="Palaniappan K."/>
            <person name="Land M."/>
            <person name="Hauser L."/>
            <person name="Chang Y."/>
            <person name="Jeffries C."/>
            <person name="Rohde M."/>
            <person name="Sikorski J."/>
            <person name="Spring S."/>
            <person name="Goker M."/>
            <person name="Detter J."/>
            <person name="Woyke T."/>
            <person name="Bristow J."/>
            <person name="Eisen J."/>
            <person name="Markowitz V."/>
            <person name="Hugenholtz P."/>
            <person name="Kyrpides N."/>
            <person name="Klenk H."/>
        </authorList>
    </citation>
    <scope>NUCLEOTIDE SEQUENCE [LARGE SCALE GENOMIC DNA]</scope>
    <source>
        <strain evidence="5">DSM 12680 / TGB-C1</strain>
    </source>
</reference>
<name>D7CM19_SYNLT</name>
<evidence type="ECO:0000259" key="3">
    <source>
        <dbReference type="Pfam" id="PF13614"/>
    </source>
</evidence>
<dbReference type="KEGG" id="slp:Slip_0975"/>
<dbReference type="SUPFAM" id="SSF52540">
    <property type="entry name" value="P-loop containing nucleoside triphosphate hydrolases"/>
    <property type="match status" value="1"/>
</dbReference>
<dbReference type="GO" id="GO:0051782">
    <property type="term" value="P:negative regulation of cell division"/>
    <property type="evidence" value="ECO:0007669"/>
    <property type="project" value="TreeGrafter"/>
</dbReference>
<dbReference type="GO" id="GO:0009898">
    <property type="term" value="C:cytoplasmic side of plasma membrane"/>
    <property type="evidence" value="ECO:0007669"/>
    <property type="project" value="TreeGrafter"/>
</dbReference>
<evidence type="ECO:0000313" key="5">
    <source>
        <dbReference type="Proteomes" id="UP000000378"/>
    </source>
</evidence>
<organism evidence="4 5">
    <name type="scientific">Syntrophothermus lipocalidus (strain DSM 12680 / TGB-C1)</name>
    <dbReference type="NCBI Taxonomy" id="643648"/>
    <lineage>
        <taxon>Bacteria</taxon>
        <taxon>Bacillati</taxon>
        <taxon>Bacillota</taxon>
        <taxon>Clostridia</taxon>
        <taxon>Eubacteriales</taxon>
        <taxon>Syntrophomonadaceae</taxon>
        <taxon>Syntrophothermus</taxon>
    </lineage>
</organism>
<dbReference type="Gene3D" id="3.40.50.300">
    <property type="entry name" value="P-loop containing nucleotide triphosphate hydrolases"/>
    <property type="match status" value="1"/>
</dbReference>
<evidence type="ECO:0000313" key="4">
    <source>
        <dbReference type="EMBL" id="ADI01754.1"/>
    </source>
</evidence>
<dbReference type="GO" id="GO:0005524">
    <property type="term" value="F:ATP binding"/>
    <property type="evidence" value="ECO:0007669"/>
    <property type="project" value="UniProtKB-KW"/>
</dbReference>
<dbReference type="PIRSF" id="PIRSF003092">
    <property type="entry name" value="MinD"/>
    <property type="match status" value="1"/>
</dbReference>
<dbReference type="GO" id="GO:0005829">
    <property type="term" value="C:cytosol"/>
    <property type="evidence" value="ECO:0007669"/>
    <property type="project" value="TreeGrafter"/>
</dbReference>
<feature type="domain" description="AAA" evidence="3">
    <location>
        <begin position="31"/>
        <end position="183"/>
    </location>
</feature>
<dbReference type="InterPro" id="IPR027417">
    <property type="entry name" value="P-loop_NTPase"/>
</dbReference>
<gene>
    <name evidence="4" type="ordered locus">Slip_0975</name>
</gene>
<keyword evidence="2" id="KW-0067">ATP-binding</keyword>
<keyword evidence="5" id="KW-1185">Reference proteome</keyword>
<dbReference type="eggNOG" id="COG0455">
    <property type="taxonomic scope" value="Bacteria"/>
</dbReference>
<evidence type="ECO:0000256" key="1">
    <source>
        <dbReference type="ARBA" id="ARBA00022741"/>
    </source>
</evidence>
<dbReference type="RefSeq" id="WP_013175156.1">
    <property type="nucleotide sequence ID" value="NC_014220.1"/>
</dbReference>
<reference evidence="4 5" key="2">
    <citation type="journal article" date="2010" name="Stand. Genomic Sci.">
        <title>Complete genome sequence of Syntrophothermus lipocalidus type strain (TGB-C1).</title>
        <authorList>
            <person name="Djao O.D."/>
            <person name="Zhang X."/>
            <person name="Lucas S."/>
            <person name="Lapidus A."/>
            <person name="Del Rio T.G."/>
            <person name="Nolan M."/>
            <person name="Tice H."/>
            <person name="Cheng J.F."/>
            <person name="Han C."/>
            <person name="Tapia R."/>
            <person name="Goodwin L."/>
            <person name="Pitluck S."/>
            <person name="Liolios K."/>
            <person name="Ivanova N."/>
            <person name="Mavromatis K."/>
            <person name="Mikhailova N."/>
            <person name="Ovchinnikova G."/>
            <person name="Pati A."/>
            <person name="Brambilla E."/>
            <person name="Chen A."/>
            <person name="Palaniappan K."/>
            <person name="Land M."/>
            <person name="Hauser L."/>
            <person name="Chang Y.J."/>
            <person name="Jeffries C.D."/>
            <person name="Rohde M."/>
            <person name="Sikorski J."/>
            <person name="Spring S."/>
            <person name="Goker M."/>
            <person name="Detter J.C."/>
            <person name="Woyke T."/>
            <person name="Bristow J."/>
            <person name="Eisen J.A."/>
            <person name="Markowitz V."/>
            <person name="Hugenholtz P."/>
            <person name="Kyrpides N.C."/>
            <person name="Klenk H.P."/>
        </authorList>
    </citation>
    <scope>NUCLEOTIDE SEQUENCE [LARGE SCALE GENOMIC DNA]</scope>
    <source>
        <strain evidence="5">DSM 12680 / TGB-C1</strain>
    </source>
</reference>
<dbReference type="InterPro" id="IPR025501">
    <property type="entry name" value="MinD_FleN"/>
</dbReference>
<proteinExistence type="predicted"/>
<dbReference type="EMBL" id="CP002048">
    <property type="protein sequence ID" value="ADI01754.1"/>
    <property type="molecule type" value="Genomic_DNA"/>
</dbReference>
<keyword evidence="1" id="KW-0547">Nucleotide-binding</keyword>
<dbReference type="InterPro" id="IPR025669">
    <property type="entry name" value="AAA_dom"/>
</dbReference>
<dbReference type="AlphaFoldDB" id="D7CM19"/>
<dbReference type="InterPro" id="IPR033875">
    <property type="entry name" value="FlhG"/>
</dbReference>